<keyword evidence="5" id="KW-0411">Iron-sulfur</keyword>
<proteinExistence type="predicted"/>
<dbReference type="Gene3D" id="3.40.50.300">
    <property type="entry name" value="P-loop containing nucleotide triphosphate hydrolases"/>
    <property type="match status" value="1"/>
</dbReference>
<dbReference type="GO" id="GO:0051539">
    <property type="term" value="F:4 iron, 4 sulfur cluster binding"/>
    <property type="evidence" value="ECO:0007669"/>
    <property type="project" value="TreeGrafter"/>
</dbReference>
<organism evidence="6">
    <name type="scientific">marine metagenome</name>
    <dbReference type="NCBI Taxonomy" id="408172"/>
    <lineage>
        <taxon>unclassified sequences</taxon>
        <taxon>metagenomes</taxon>
        <taxon>ecological metagenomes</taxon>
    </lineage>
</organism>
<evidence type="ECO:0000256" key="4">
    <source>
        <dbReference type="ARBA" id="ARBA00023004"/>
    </source>
</evidence>
<dbReference type="GO" id="GO:0140663">
    <property type="term" value="F:ATP-dependent FeS chaperone activity"/>
    <property type="evidence" value="ECO:0007669"/>
    <property type="project" value="InterPro"/>
</dbReference>
<dbReference type="FunFam" id="3.40.50.300:FF:001119">
    <property type="entry name" value="Iron-sulfur cluster carrier protein"/>
    <property type="match status" value="1"/>
</dbReference>
<keyword evidence="1" id="KW-0479">Metal-binding</keyword>
<sequence length="206" mass="22216">IYGPSIPTMMGSKDQPGVIGQQLVPLISHDIKMMSFGFLIPEDQSVTWRGPMVHQAVQQLLRDVMWGELDCLVIDMPPGTGDAHLTLTQSVPLTGGVVVTTPQDVALIDARRGVAMFQQVNVPILGIVENMSHFICPHCHERTDIFTTGGGKRAAESLGVPFLGEIPIDPSICLAGDQGIPIVKQAPDSPQTQAFRTLAEALKKML</sequence>
<keyword evidence="2" id="KW-0547">Nucleotide-binding</keyword>
<dbReference type="EMBL" id="UINC01094867">
    <property type="protein sequence ID" value="SVC50472.1"/>
    <property type="molecule type" value="Genomic_DNA"/>
</dbReference>
<dbReference type="PANTHER" id="PTHR42961">
    <property type="entry name" value="IRON-SULFUR PROTEIN NUBPL"/>
    <property type="match status" value="1"/>
</dbReference>
<dbReference type="GO" id="GO:0005524">
    <property type="term" value="F:ATP binding"/>
    <property type="evidence" value="ECO:0007669"/>
    <property type="project" value="UniProtKB-KW"/>
</dbReference>
<evidence type="ECO:0008006" key="7">
    <source>
        <dbReference type="Google" id="ProtNLM"/>
    </source>
</evidence>
<dbReference type="CDD" id="cd02037">
    <property type="entry name" value="Mrp_NBP35"/>
    <property type="match status" value="1"/>
</dbReference>
<dbReference type="SUPFAM" id="SSF52540">
    <property type="entry name" value="P-loop containing nucleoside triphosphate hydrolases"/>
    <property type="match status" value="1"/>
</dbReference>
<dbReference type="Pfam" id="PF10609">
    <property type="entry name" value="ParA"/>
    <property type="match status" value="1"/>
</dbReference>
<evidence type="ECO:0000256" key="1">
    <source>
        <dbReference type="ARBA" id="ARBA00022723"/>
    </source>
</evidence>
<accession>A0A382MSP0</accession>
<keyword evidence="3" id="KW-0067">ATP-binding</keyword>
<dbReference type="InterPro" id="IPR044304">
    <property type="entry name" value="NUBPL-like"/>
</dbReference>
<evidence type="ECO:0000256" key="5">
    <source>
        <dbReference type="ARBA" id="ARBA00023014"/>
    </source>
</evidence>
<evidence type="ECO:0000256" key="3">
    <source>
        <dbReference type="ARBA" id="ARBA00022840"/>
    </source>
</evidence>
<dbReference type="GO" id="GO:0016226">
    <property type="term" value="P:iron-sulfur cluster assembly"/>
    <property type="evidence" value="ECO:0007669"/>
    <property type="project" value="InterPro"/>
</dbReference>
<reference evidence="6" key="1">
    <citation type="submission" date="2018-05" db="EMBL/GenBank/DDBJ databases">
        <authorList>
            <person name="Lanie J.A."/>
            <person name="Ng W.-L."/>
            <person name="Kazmierczak K.M."/>
            <person name="Andrzejewski T.M."/>
            <person name="Davidsen T.M."/>
            <person name="Wayne K.J."/>
            <person name="Tettelin H."/>
            <person name="Glass J.I."/>
            <person name="Rusch D."/>
            <person name="Podicherti R."/>
            <person name="Tsui H.-C.T."/>
            <person name="Winkler M.E."/>
        </authorList>
    </citation>
    <scope>NUCLEOTIDE SEQUENCE</scope>
</reference>
<dbReference type="InterPro" id="IPR027417">
    <property type="entry name" value="P-loop_NTPase"/>
</dbReference>
<evidence type="ECO:0000256" key="2">
    <source>
        <dbReference type="ARBA" id="ARBA00022741"/>
    </source>
</evidence>
<protein>
    <recommendedName>
        <fullName evidence="7">MIP18 family-like domain-containing protein</fullName>
    </recommendedName>
</protein>
<dbReference type="InterPro" id="IPR019591">
    <property type="entry name" value="Mrp/NBP35_ATP-bd"/>
</dbReference>
<dbReference type="GO" id="GO:0046872">
    <property type="term" value="F:metal ion binding"/>
    <property type="evidence" value="ECO:0007669"/>
    <property type="project" value="UniProtKB-KW"/>
</dbReference>
<keyword evidence="4" id="KW-0408">Iron</keyword>
<dbReference type="PANTHER" id="PTHR42961:SF2">
    <property type="entry name" value="IRON-SULFUR PROTEIN NUBPL"/>
    <property type="match status" value="1"/>
</dbReference>
<dbReference type="InterPro" id="IPR033756">
    <property type="entry name" value="YlxH/NBP35"/>
</dbReference>
<dbReference type="AlphaFoldDB" id="A0A382MSP0"/>
<evidence type="ECO:0000313" key="6">
    <source>
        <dbReference type="EMBL" id="SVC50472.1"/>
    </source>
</evidence>
<name>A0A382MSP0_9ZZZZ</name>
<feature type="non-terminal residue" evidence="6">
    <location>
        <position position="1"/>
    </location>
</feature>
<gene>
    <name evidence="6" type="ORF">METZ01_LOCUS303326</name>
</gene>